<keyword evidence="2" id="KW-0540">Nuclease</keyword>
<protein>
    <submittedName>
        <fullName evidence="2">HNH endonuclease</fullName>
    </submittedName>
</protein>
<comment type="caution">
    <text evidence="2">The sequence shown here is derived from an EMBL/GenBank/DDBJ whole genome shotgun (WGS) entry which is preliminary data.</text>
</comment>
<evidence type="ECO:0000259" key="1">
    <source>
        <dbReference type="Pfam" id="PF13391"/>
    </source>
</evidence>
<dbReference type="PIRSF" id="PIRSF030850">
    <property type="entry name" value="UCP030850"/>
    <property type="match status" value="1"/>
</dbReference>
<gene>
    <name evidence="2" type="ORF">QQ91_018970</name>
</gene>
<dbReference type="Gene3D" id="1.10.30.50">
    <property type="match status" value="1"/>
</dbReference>
<sequence>MSVIELIGQNYIQENKIYLTPELVSLFVKYRSQLSPSHYQADLAQPFFFLSRVKNAFWHLKAKEGKEAVLDSGTRLNSVPLLRRNIDFAFLDEDLFDYLKSPISKNVLVSTLVEKWFADQLKRVEKLIGVNPFDHISYSDFDPGIERQLPLASELDVNSYKNAIEAVRDTTFRKNIVRLYDSRCAFCHLRIISLDETNIVDGAHIKPFSKFKDDTYSNGISLCKNHHWAFDHGWFGIDENYRILIRQNWLTESASQGTKLMREYHGEGIILPHEDEFLPDLGALEWHRQHWKIA</sequence>
<feature type="domain" description="HNH nuclease" evidence="1">
    <location>
        <begin position="184"/>
        <end position="238"/>
    </location>
</feature>
<dbReference type="EMBL" id="JTHE02000003">
    <property type="protein sequence ID" value="NEV69186.1"/>
    <property type="molecule type" value="Genomic_DNA"/>
</dbReference>
<reference evidence="2" key="1">
    <citation type="submission" date="2014-11" db="EMBL/GenBank/DDBJ databases">
        <authorList>
            <person name="Malar M.C."/>
            <person name="Sen D."/>
            <person name="Tripathy S."/>
        </authorList>
    </citation>
    <scope>NUCLEOTIDE SEQUENCE</scope>
    <source>
        <strain evidence="2">BDU141951</strain>
    </source>
</reference>
<accession>A0A8T6QWC7</accession>
<name>A0A8T6QWC7_9CYAN</name>
<keyword evidence="2" id="KW-0378">Hydrolase</keyword>
<organism evidence="2">
    <name type="scientific">Lyngbya confervoides BDU141951</name>
    <dbReference type="NCBI Taxonomy" id="1574623"/>
    <lineage>
        <taxon>Bacteria</taxon>
        <taxon>Bacillati</taxon>
        <taxon>Cyanobacteriota</taxon>
        <taxon>Cyanophyceae</taxon>
        <taxon>Oscillatoriophycideae</taxon>
        <taxon>Oscillatoriales</taxon>
        <taxon>Microcoleaceae</taxon>
        <taxon>Lyngbya</taxon>
    </lineage>
</organism>
<dbReference type="AlphaFoldDB" id="A0A8T6QWC7"/>
<dbReference type="GO" id="GO:0004519">
    <property type="term" value="F:endonuclease activity"/>
    <property type="evidence" value="ECO:0007669"/>
    <property type="project" value="UniProtKB-KW"/>
</dbReference>
<keyword evidence="2" id="KW-0255">Endonuclease</keyword>
<reference evidence="2" key="2">
    <citation type="journal article" date="2015" name="Genome Announc.">
        <title>Draft Genome Sequence of Filamentous Marine Cyanobacterium Lyngbya confervoides Strain BDU141951.</title>
        <authorList>
            <person name="Chandrababunaidu M.M."/>
            <person name="Sen D."/>
            <person name="Tripathy S."/>
        </authorList>
    </citation>
    <scope>NUCLEOTIDE SEQUENCE</scope>
    <source>
        <strain evidence="2">BDU141951</strain>
    </source>
</reference>
<proteinExistence type="predicted"/>
<dbReference type="CDD" id="cd00085">
    <property type="entry name" value="HNHc"/>
    <property type="match status" value="1"/>
</dbReference>
<reference evidence="2" key="3">
    <citation type="submission" date="2020-02" db="EMBL/GenBank/DDBJ databases">
        <authorList>
            <person name="Sarangi A.N."/>
            <person name="Ghosh S."/>
            <person name="Mukherjee M."/>
            <person name="Tripathy S."/>
        </authorList>
    </citation>
    <scope>NUCLEOTIDE SEQUENCE</scope>
    <source>
        <strain evidence="2">BDU141951</strain>
    </source>
</reference>
<dbReference type="InterPro" id="IPR011396">
    <property type="entry name" value="PT_DNA_restrict"/>
</dbReference>
<dbReference type="Pfam" id="PF13391">
    <property type="entry name" value="HNH_2"/>
    <property type="match status" value="1"/>
</dbReference>
<evidence type="ECO:0000313" key="2">
    <source>
        <dbReference type="EMBL" id="NEV69186.1"/>
    </source>
</evidence>
<dbReference type="InterPro" id="IPR003615">
    <property type="entry name" value="HNH_nuc"/>
</dbReference>